<dbReference type="Proteomes" id="UP000054248">
    <property type="component" value="Unassembled WGS sequence"/>
</dbReference>
<evidence type="ECO:0000313" key="2">
    <source>
        <dbReference type="EMBL" id="KIO17356.1"/>
    </source>
</evidence>
<proteinExistence type="predicted"/>
<reference evidence="3" key="2">
    <citation type="submission" date="2015-01" db="EMBL/GenBank/DDBJ databases">
        <title>Evolutionary Origins and Diversification of the Mycorrhizal Mutualists.</title>
        <authorList>
            <consortium name="DOE Joint Genome Institute"/>
            <consortium name="Mycorrhizal Genomics Consortium"/>
            <person name="Kohler A."/>
            <person name="Kuo A."/>
            <person name="Nagy L.G."/>
            <person name="Floudas D."/>
            <person name="Copeland A."/>
            <person name="Barry K.W."/>
            <person name="Cichocki N."/>
            <person name="Veneault-Fourrey C."/>
            <person name="LaButti K."/>
            <person name="Lindquist E.A."/>
            <person name="Lipzen A."/>
            <person name="Lundell T."/>
            <person name="Morin E."/>
            <person name="Murat C."/>
            <person name="Riley R."/>
            <person name="Ohm R."/>
            <person name="Sun H."/>
            <person name="Tunlid A."/>
            <person name="Henrissat B."/>
            <person name="Grigoriev I.V."/>
            <person name="Hibbett D.S."/>
            <person name="Martin F."/>
        </authorList>
    </citation>
    <scope>NUCLEOTIDE SEQUENCE [LARGE SCALE GENOMIC DNA]</scope>
    <source>
        <strain evidence="3">MUT 4182</strain>
    </source>
</reference>
<gene>
    <name evidence="2" type="ORF">M407DRAFT_246767</name>
</gene>
<organism evidence="2 3">
    <name type="scientific">Tulasnella calospora MUT 4182</name>
    <dbReference type="NCBI Taxonomy" id="1051891"/>
    <lineage>
        <taxon>Eukaryota</taxon>
        <taxon>Fungi</taxon>
        <taxon>Dikarya</taxon>
        <taxon>Basidiomycota</taxon>
        <taxon>Agaricomycotina</taxon>
        <taxon>Agaricomycetes</taxon>
        <taxon>Cantharellales</taxon>
        <taxon>Tulasnellaceae</taxon>
        <taxon>Tulasnella</taxon>
    </lineage>
</organism>
<keyword evidence="1" id="KW-0732">Signal</keyword>
<dbReference type="HOGENOM" id="CLU_2211902_0_0_1"/>
<feature type="signal peptide" evidence="1">
    <location>
        <begin position="1"/>
        <end position="21"/>
    </location>
</feature>
<name>A0A0C3Q345_9AGAM</name>
<keyword evidence="3" id="KW-1185">Reference proteome</keyword>
<dbReference type="EMBL" id="KN823393">
    <property type="protein sequence ID" value="KIO17356.1"/>
    <property type="molecule type" value="Genomic_DNA"/>
</dbReference>
<dbReference type="PROSITE" id="PS00430">
    <property type="entry name" value="TONB_DEPENDENT_REC_1"/>
    <property type="match status" value="1"/>
</dbReference>
<feature type="chain" id="PRO_5002168331" evidence="1">
    <location>
        <begin position="22"/>
        <end position="123"/>
    </location>
</feature>
<reference evidence="2 3" key="1">
    <citation type="submission" date="2014-04" db="EMBL/GenBank/DDBJ databases">
        <authorList>
            <consortium name="DOE Joint Genome Institute"/>
            <person name="Kuo A."/>
            <person name="Girlanda M."/>
            <person name="Perotto S."/>
            <person name="Kohler A."/>
            <person name="Nagy L.G."/>
            <person name="Floudas D."/>
            <person name="Copeland A."/>
            <person name="Barry K.W."/>
            <person name="Cichocki N."/>
            <person name="Veneault-Fourrey C."/>
            <person name="LaButti K."/>
            <person name="Lindquist E.A."/>
            <person name="Lipzen A."/>
            <person name="Lundell T."/>
            <person name="Morin E."/>
            <person name="Murat C."/>
            <person name="Sun H."/>
            <person name="Tunlid A."/>
            <person name="Henrissat B."/>
            <person name="Grigoriev I.V."/>
            <person name="Hibbett D.S."/>
            <person name="Martin F."/>
            <person name="Nordberg H.P."/>
            <person name="Cantor M.N."/>
            <person name="Hua S.X."/>
        </authorList>
    </citation>
    <scope>NUCLEOTIDE SEQUENCE [LARGE SCALE GENOMIC DNA]</scope>
    <source>
        <strain evidence="2 3">MUT 4182</strain>
    </source>
</reference>
<dbReference type="OrthoDB" id="3357029at2759"/>
<accession>A0A0C3Q345</accession>
<sequence>MILIALLLLYALLAIVVFTSSWLMTKDETIVVSGQKKKGGAPAEQSILNLTQRWLVDPLPLVAAAFPGEDGKDVQRTVADSALDMVYDGIGSDARLSIGLQGNDGFGLRKRGDGRYLDERHRI</sequence>
<evidence type="ECO:0000313" key="3">
    <source>
        <dbReference type="Proteomes" id="UP000054248"/>
    </source>
</evidence>
<evidence type="ECO:0000256" key="1">
    <source>
        <dbReference type="SAM" id="SignalP"/>
    </source>
</evidence>
<protein>
    <submittedName>
        <fullName evidence="2">Uncharacterized protein</fullName>
    </submittedName>
</protein>
<dbReference type="AlphaFoldDB" id="A0A0C3Q345"/>
<dbReference type="InterPro" id="IPR010916">
    <property type="entry name" value="TonB_box_CS"/>
</dbReference>